<dbReference type="RefSeq" id="WP_344495004.1">
    <property type="nucleotide sequence ID" value="NZ_BAAAUD010000031.1"/>
</dbReference>
<feature type="region of interest" description="Disordered" evidence="1">
    <location>
        <begin position="1"/>
        <end position="23"/>
    </location>
</feature>
<organism evidence="2 3">
    <name type="scientific">Streptomyces enissocaesilis</name>
    <dbReference type="NCBI Taxonomy" id="332589"/>
    <lineage>
        <taxon>Bacteria</taxon>
        <taxon>Bacillati</taxon>
        <taxon>Actinomycetota</taxon>
        <taxon>Actinomycetes</taxon>
        <taxon>Kitasatosporales</taxon>
        <taxon>Streptomycetaceae</taxon>
        <taxon>Streptomyces</taxon>
        <taxon>Streptomyces rochei group</taxon>
    </lineage>
</organism>
<dbReference type="Proteomes" id="UP001500403">
    <property type="component" value="Unassembled WGS sequence"/>
</dbReference>
<sequence length="72" mass="8333">MIAKLNESRPRRQRTEEPKEIHSRQELNRIADAAHAGLRAAVARIRKNRGIPYRFRPGGLPPVRGRRLELLD</sequence>
<comment type="caution">
    <text evidence="2">The sequence shown here is derived from an EMBL/GenBank/DDBJ whole genome shotgun (WGS) entry which is preliminary data.</text>
</comment>
<evidence type="ECO:0000313" key="2">
    <source>
        <dbReference type="EMBL" id="GAA2941668.1"/>
    </source>
</evidence>
<dbReference type="EMBL" id="BAAAUD010000031">
    <property type="protein sequence ID" value="GAA2941668.1"/>
    <property type="molecule type" value="Genomic_DNA"/>
</dbReference>
<proteinExistence type="predicted"/>
<protein>
    <recommendedName>
        <fullName evidence="4">Transposase</fullName>
    </recommendedName>
</protein>
<keyword evidence="3" id="KW-1185">Reference proteome</keyword>
<evidence type="ECO:0008006" key="4">
    <source>
        <dbReference type="Google" id="ProtNLM"/>
    </source>
</evidence>
<evidence type="ECO:0000256" key="1">
    <source>
        <dbReference type="SAM" id="MobiDB-lite"/>
    </source>
</evidence>
<evidence type="ECO:0000313" key="3">
    <source>
        <dbReference type="Proteomes" id="UP001500403"/>
    </source>
</evidence>
<reference evidence="2 3" key="1">
    <citation type="journal article" date="2019" name="Int. J. Syst. Evol. Microbiol.">
        <title>The Global Catalogue of Microorganisms (GCM) 10K type strain sequencing project: providing services to taxonomists for standard genome sequencing and annotation.</title>
        <authorList>
            <consortium name="The Broad Institute Genomics Platform"/>
            <consortium name="The Broad Institute Genome Sequencing Center for Infectious Disease"/>
            <person name="Wu L."/>
            <person name="Ma J."/>
        </authorList>
    </citation>
    <scope>NUCLEOTIDE SEQUENCE [LARGE SCALE GENOMIC DNA]</scope>
    <source>
        <strain evidence="2 3">JCM 9088</strain>
    </source>
</reference>
<accession>A0ABN3X8N0</accession>
<gene>
    <name evidence="2" type="ORF">GCM10010446_28600</name>
</gene>
<name>A0ABN3X8N0_9ACTN</name>